<keyword evidence="2" id="KW-1185">Reference proteome</keyword>
<proteinExistence type="predicted"/>
<accession>A0AAD9KRR3</accession>
<dbReference type="Proteomes" id="UP001209878">
    <property type="component" value="Unassembled WGS sequence"/>
</dbReference>
<evidence type="ECO:0000313" key="1">
    <source>
        <dbReference type="EMBL" id="KAK2175483.1"/>
    </source>
</evidence>
<comment type="caution">
    <text evidence="1">The sequence shown here is derived from an EMBL/GenBank/DDBJ whole genome shotgun (WGS) entry which is preliminary data.</text>
</comment>
<protein>
    <submittedName>
        <fullName evidence="1">Uncharacterized protein</fullName>
    </submittedName>
</protein>
<evidence type="ECO:0000313" key="2">
    <source>
        <dbReference type="Proteomes" id="UP001209878"/>
    </source>
</evidence>
<organism evidence="1 2">
    <name type="scientific">Ridgeia piscesae</name>
    <name type="common">Tubeworm</name>
    <dbReference type="NCBI Taxonomy" id="27915"/>
    <lineage>
        <taxon>Eukaryota</taxon>
        <taxon>Metazoa</taxon>
        <taxon>Spiralia</taxon>
        <taxon>Lophotrochozoa</taxon>
        <taxon>Annelida</taxon>
        <taxon>Polychaeta</taxon>
        <taxon>Sedentaria</taxon>
        <taxon>Canalipalpata</taxon>
        <taxon>Sabellida</taxon>
        <taxon>Siboglinidae</taxon>
        <taxon>Ridgeia</taxon>
    </lineage>
</organism>
<reference evidence="1" key="1">
    <citation type="journal article" date="2023" name="Mol. Biol. Evol.">
        <title>Third-Generation Sequencing Reveals the Adaptive Role of the Epigenome in Three Deep-Sea Polychaetes.</title>
        <authorList>
            <person name="Perez M."/>
            <person name="Aroh O."/>
            <person name="Sun Y."/>
            <person name="Lan Y."/>
            <person name="Juniper S.K."/>
            <person name="Young C.R."/>
            <person name="Angers B."/>
            <person name="Qian P.Y."/>
        </authorList>
    </citation>
    <scope>NUCLEOTIDE SEQUENCE</scope>
    <source>
        <strain evidence="1">R07B-5</strain>
    </source>
</reference>
<gene>
    <name evidence="1" type="ORF">NP493_729g01003</name>
</gene>
<sequence length="34" mass="3896">MDVQLHARIFSINLPRPVGYIHSLATPIFPTYKV</sequence>
<dbReference type="EMBL" id="JAODUO010000728">
    <property type="protein sequence ID" value="KAK2175483.1"/>
    <property type="molecule type" value="Genomic_DNA"/>
</dbReference>
<dbReference type="AlphaFoldDB" id="A0AAD9KRR3"/>
<name>A0AAD9KRR3_RIDPI</name>